<dbReference type="InterPro" id="IPR000873">
    <property type="entry name" value="AMP-dep_synth/lig_dom"/>
</dbReference>
<proteinExistence type="predicted"/>
<keyword evidence="5 9" id="KW-0812">Transmembrane</keyword>
<evidence type="ECO:0000256" key="9">
    <source>
        <dbReference type="SAM" id="Phobius"/>
    </source>
</evidence>
<feature type="transmembrane region" description="Helical" evidence="9">
    <location>
        <begin position="1718"/>
        <end position="1737"/>
    </location>
</feature>
<feature type="transmembrane region" description="Helical" evidence="9">
    <location>
        <begin position="1536"/>
        <end position="1564"/>
    </location>
</feature>
<evidence type="ECO:0000256" key="6">
    <source>
        <dbReference type="ARBA" id="ARBA00022989"/>
    </source>
</evidence>
<dbReference type="SMART" id="SM00824">
    <property type="entry name" value="PKS_TE"/>
    <property type="match status" value="1"/>
</dbReference>
<dbReference type="InterPro" id="IPR006162">
    <property type="entry name" value="Ppantetheine_attach_site"/>
</dbReference>
<evidence type="ECO:0000256" key="5">
    <source>
        <dbReference type="ARBA" id="ARBA00022692"/>
    </source>
</evidence>
<dbReference type="Pfam" id="PF00668">
    <property type="entry name" value="Condensation"/>
    <property type="match status" value="1"/>
</dbReference>
<dbReference type="SUPFAM" id="SSF53474">
    <property type="entry name" value="alpha/beta-Hydrolases"/>
    <property type="match status" value="1"/>
</dbReference>
<keyword evidence="13" id="KW-1185">Reference proteome</keyword>
<dbReference type="InterPro" id="IPR010071">
    <property type="entry name" value="AA_adenyl_dom"/>
</dbReference>
<feature type="transmembrane region" description="Helical" evidence="9">
    <location>
        <begin position="1420"/>
        <end position="1440"/>
    </location>
</feature>
<dbReference type="PROSITE" id="PS00455">
    <property type="entry name" value="AMP_BINDING"/>
    <property type="match status" value="1"/>
</dbReference>
<feature type="region of interest" description="Disordered" evidence="8">
    <location>
        <begin position="1822"/>
        <end position="1847"/>
    </location>
</feature>
<dbReference type="Pfam" id="PF13193">
    <property type="entry name" value="AMP-binding_C"/>
    <property type="match status" value="1"/>
</dbReference>
<evidence type="ECO:0000256" key="2">
    <source>
        <dbReference type="ARBA" id="ARBA00004651"/>
    </source>
</evidence>
<dbReference type="InterPro" id="IPR025110">
    <property type="entry name" value="AMP-bd_C"/>
</dbReference>
<name>A0ABP6SYQ7_9ACTN</name>
<dbReference type="Pfam" id="PF07690">
    <property type="entry name" value="MFS_1"/>
    <property type="match status" value="1"/>
</dbReference>
<dbReference type="SUPFAM" id="SSF103473">
    <property type="entry name" value="MFS general substrate transporter"/>
    <property type="match status" value="1"/>
</dbReference>
<dbReference type="SMART" id="SM00823">
    <property type="entry name" value="PKS_PP"/>
    <property type="match status" value="1"/>
</dbReference>
<dbReference type="InterPro" id="IPR001242">
    <property type="entry name" value="Condensation_dom"/>
</dbReference>
<dbReference type="SUPFAM" id="SSF52777">
    <property type="entry name" value="CoA-dependent acyltransferases"/>
    <property type="match status" value="2"/>
</dbReference>
<evidence type="ECO:0000256" key="7">
    <source>
        <dbReference type="ARBA" id="ARBA00023136"/>
    </source>
</evidence>
<dbReference type="PROSITE" id="PS00012">
    <property type="entry name" value="PHOSPHOPANTETHEINE"/>
    <property type="match status" value="1"/>
</dbReference>
<dbReference type="InterPro" id="IPR009081">
    <property type="entry name" value="PP-bd_ACP"/>
</dbReference>
<protein>
    <recommendedName>
        <fullName evidence="14">Amino acid adenylation domain-containing protein</fullName>
    </recommendedName>
</protein>
<dbReference type="Gene3D" id="1.20.1250.20">
    <property type="entry name" value="MFS general substrate transporter like domains"/>
    <property type="match status" value="1"/>
</dbReference>
<feature type="compositionally biased region" description="Low complexity" evidence="8">
    <location>
        <begin position="1368"/>
        <end position="1382"/>
    </location>
</feature>
<comment type="cofactor">
    <cofactor evidence="1">
        <name>pantetheine 4'-phosphate</name>
        <dbReference type="ChEBI" id="CHEBI:47942"/>
    </cofactor>
</comment>
<dbReference type="InterPro" id="IPR036736">
    <property type="entry name" value="ACP-like_sf"/>
</dbReference>
<keyword evidence="7 9" id="KW-0472">Membrane</keyword>
<dbReference type="Gene3D" id="1.10.1200.10">
    <property type="entry name" value="ACP-like"/>
    <property type="match status" value="1"/>
</dbReference>
<dbReference type="InterPro" id="IPR020845">
    <property type="entry name" value="AMP-binding_CS"/>
</dbReference>
<feature type="transmembrane region" description="Helical" evidence="9">
    <location>
        <begin position="1683"/>
        <end position="1706"/>
    </location>
</feature>
<keyword evidence="6 9" id="KW-1133">Transmembrane helix</keyword>
<dbReference type="InterPro" id="IPR011701">
    <property type="entry name" value="MFS"/>
</dbReference>
<dbReference type="CDD" id="cd19531">
    <property type="entry name" value="LCL_NRPS-like"/>
    <property type="match status" value="1"/>
</dbReference>
<dbReference type="SUPFAM" id="SSF56801">
    <property type="entry name" value="Acetyl-CoA synthetase-like"/>
    <property type="match status" value="1"/>
</dbReference>
<dbReference type="Gene3D" id="3.40.50.1820">
    <property type="entry name" value="alpha/beta hydrolase"/>
    <property type="match status" value="1"/>
</dbReference>
<dbReference type="Pfam" id="PF00550">
    <property type="entry name" value="PP-binding"/>
    <property type="match status" value="1"/>
</dbReference>
<dbReference type="CDD" id="cd06173">
    <property type="entry name" value="MFS_MefA_like"/>
    <property type="match status" value="1"/>
</dbReference>
<dbReference type="Gene3D" id="3.40.50.980">
    <property type="match status" value="2"/>
</dbReference>
<evidence type="ECO:0000313" key="13">
    <source>
        <dbReference type="Proteomes" id="UP001501676"/>
    </source>
</evidence>
<dbReference type="InterPro" id="IPR001031">
    <property type="entry name" value="Thioesterase"/>
</dbReference>
<feature type="domain" description="Major facilitator superfamily (MFS) profile" evidence="11">
    <location>
        <begin position="1386"/>
        <end position="1797"/>
    </location>
</feature>
<dbReference type="InterPro" id="IPR020846">
    <property type="entry name" value="MFS_dom"/>
</dbReference>
<feature type="transmembrane region" description="Helical" evidence="9">
    <location>
        <begin position="1658"/>
        <end position="1677"/>
    </location>
</feature>
<dbReference type="Pfam" id="PF00501">
    <property type="entry name" value="AMP-binding"/>
    <property type="match status" value="1"/>
</dbReference>
<keyword evidence="4" id="KW-0597">Phosphoprotein</keyword>
<feature type="transmembrane region" description="Helical" evidence="9">
    <location>
        <begin position="1772"/>
        <end position="1792"/>
    </location>
</feature>
<accession>A0ABP6SYQ7</accession>
<evidence type="ECO:0008006" key="14">
    <source>
        <dbReference type="Google" id="ProtNLM"/>
    </source>
</evidence>
<feature type="domain" description="Carrier" evidence="10">
    <location>
        <begin position="1001"/>
        <end position="1076"/>
    </location>
</feature>
<dbReference type="Gene3D" id="3.30.300.30">
    <property type="match status" value="1"/>
</dbReference>
<evidence type="ECO:0000313" key="12">
    <source>
        <dbReference type="EMBL" id="GAA3388823.1"/>
    </source>
</evidence>
<evidence type="ECO:0000259" key="11">
    <source>
        <dbReference type="PROSITE" id="PS50850"/>
    </source>
</evidence>
<organism evidence="12 13">
    <name type="scientific">Cryptosporangium minutisporangium</name>
    <dbReference type="NCBI Taxonomy" id="113569"/>
    <lineage>
        <taxon>Bacteria</taxon>
        <taxon>Bacillati</taxon>
        <taxon>Actinomycetota</taxon>
        <taxon>Actinomycetes</taxon>
        <taxon>Cryptosporangiales</taxon>
        <taxon>Cryptosporangiaceae</taxon>
        <taxon>Cryptosporangium</taxon>
    </lineage>
</organism>
<feature type="transmembrane region" description="Helical" evidence="9">
    <location>
        <begin position="1633"/>
        <end position="1651"/>
    </location>
</feature>
<gene>
    <name evidence="12" type="ORF">GCM10020369_36500</name>
</gene>
<dbReference type="NCBIfam" id="TIGR01733">
    <property type="entry name" value="AA-adenyl-dom"/>
    <property type="match status" value="1"/>
</dbReference>
<sequence length="1847" mass="197927">MTTTSDAGSRAAASRAALSPAKRALLERRLRGRHTATVAIPVRAGDESPQLSFAQERLWFLEQLSPGSGAYTIPVVLRVRGLLDRSALVAAVRGVVARHETLRSRIRDAGDGRPVLTVEPSSTASALDIDVVEVSADDAQALITAHVTQAFNLASGPLVRPLLLRLAADDHLFVLAIHHIVTDGWSMDLFVNEMSALYDAARNGSPPDLADLPVRYRDYAAWQRERMAGPEKDADVAYWRGAIAGLEPLELPIDHPRPARQTFAGAEYTLDLGADVQAGVACLAEERGATPYMVLLAAVHAVLGRYSGQSDFAVGSPVAGRAHGELEKLIGMFVNTLTLRASLDGDPTFAELVDRTKETCLDAFAHAELPFEQLVQALNVPRDVSRSPLFQVLFAVQNYAEHGGRAPTGITFGHWPAPVTATRFDLEIYVKEDAGHLWATFVYNTDLFQAGTVERLAGHLQRLLDAGLGDPHRRLSEIELVTEAERAALVAPPVHVEVPSDATLPSLIAEAVRRDPAAIAVTFEDTHLTYADLDERATALAGRLGVGPGDLVAVCAERSPELVVALYAVLKTGAAYVPLDPEYPAQRLEFMLADSAASVVLTQRKFAALFSAASTVLLDEAAEPGPPSAPRPGPVPGDAAYVIYTSGSTGRPKGVPNTHRGIVNRLDWMQRTYRLGADDVVLQKTPASFDVSVWEFFWPLLAGARLVLAKPGGHKDAEYLRDLVRAEGVTTLHFVPSMLAVFLAADGVSGCTSLRRVICSGEELPVDLARRCLATVPAELHNLYGPTEAAIDVTSWQCTADALTGLARVPIGTPIQNLALYVLDDRLRPVPVGVPGQLFLAGVGLATGYLHRPALTAERFRPDPYGPPGSRMYATGDLARWRPDGTLDFLGRMDSQVKLRGLRIELGEIEAELRRQPGVRDAAVVVREDAPGDKRLVGYLVTEALDEAALRTALRSTLPDYFVPNAFVEVPALPLSPSGKLDRRALPAPVVRRDASTALVEPRTETERLIAGLWRELLGVETVGIDDDFFDLGGHSLIATQVAARLRRTSDAGVSVLDLFTHRTIRDLAALVEQPARTRGPRRLLNELTRPVPTDQRVATLVCVPYGGGSAVVYQPLADVLPTGWSLYSVAIPGQDIGLREDPLPFDELAARCAAEVIERIEGPVVVYGHCGVGSSLAVELTRRLEAAGRTVDAVYIGAVFPFARPTGRLLSLLSKIAGREALVGNRIYENWLRSMGVDMTELDPAEADVIVANMRKASEVAEEYFTALFTARTAPLRAPIVSVVGNQDPQTEFYQERYREWHFLTGTATLVVLDEGGHFFLKYRAAELADIVTTVHRTDEQIGAADGGWAVAGRSTMALADTPDDTPPVGGTPSGETGPEPSLRRFGTVAAGQLLSIVGSALSEFAIPLWIYLETGSLLKLATFAVLGLVPGMLVAPFAGAVVDRYDRRRVMLLADLAAGSSQAVLLGLALTGNLGPVPIYVMLVTLSVALTFQRLAFASAVPQLVPKRYLGHANGIVQMSFGAGQFLVPLAAAGLIATIGLAGILVIDVVSYACAIAVLLCVQFPKTMAWVRRETFWQEVVGGWRYSLGDGGLRPVLLFFAVLNLFMTPLFLLLSPLVLSFSDLDAVARTSMAGGLGAILGGLLMSIWGGPRHARVRGMLLVVLVLALFSAVPGLRVSEWLVAVGAFGMSFGLTLANGVYTTVVQVKVPQRFHGRVFAVNTVIAFSTIPIGYAVVAPLGSQLLEPLMAPDGALAGSVGALIGVGPGRGTALLFLLLSAAMVVQVVVSLRLPSLARFDDRVPDAVPDDLIGAEVRAAKVRGRRGVRTNDTTAGRPEPSRIEKELTQ</sequence>
<evidence type="ECO:0000256" key="3">
    <source>
        <dbReference type="ARBA" id="ARBA00022450"/>
    </source>
</evidence>
<dbReference type="PROSITE" id="PS50075">
    <property type="entry name" value="CARRIER"/>
    <property type="match status" value="1"/>
</dbReference>
<reference evidence="13" key="1">
    <citation type="journal article" date="2019" name="Int. J. Syst. Evol. Microbiol.">
        <title>The Global Catalogue of Microorganisms (GCM) 10K type strain sequencing project: providing services to taxonomists for standard genome sequencing and annotation.</title>
        <authorList>
            <consortium name="The Broad Institute Genomics Platform"/>
            <consortium name="The Broad Institute Genome Sequencing Center for Infectious Disease"/>
            <person name="Wu L."/>
            <person name="Ma J."/>
        </authorList>
    </citation>
    <scope>NUCLEOTIDE SEQUENCE [LARGE SCALE GENOMIC DNA]</scope>
    <source>
        <strain evidence="13">JCM 9458</strain>
    </source>
</reference>
<dbReference type="EMBL" id="BAAAYN010000023">
    <property type="protein sequence ID" value="GAA3388823.1"/>
    <property type="molecule type" value="Genomic_DNA"/>
</dbReference>
<feature type="transmembrane region" description="Helical" evidence="9">
    <location>
        <begin position="1598"/>
        <end position="1621"/>
    </location>
</feature>
<evidence type="ECO:0000256" key="1">
    <source>
        <dbReference type="ARBA" id="ARBA00001957"/>
    </source>
</evidence>
<dbReference type="InterPro" id="IPR036259">
    <property type="entry name" value="MFS_trans_sf"/>
</dbReference>
<comment type="caution">
    <text evidence="12">The sequence shown here is derived from an EMBL/GenBank/DDBJ whole genome shotgun (WGS) entry which is preliminary data.</text>
</comment>
<dbReference type="InterPro" id="IPR020806">
    <property type="entry name" value="PKS_PP-bd"/>
</dbReference>
<dbReference type="InterPro" id="IPR020802">
    <property type="entry name" value="TesA-like"/>
</dbReference>
<dbReference type="PANTHER" id="PTHR45527">
    <property type="entry name" value="NONRIBOSOMAL PEPTIDE SYNTHETASE"/>
    <property type="match status" value="1"/>
</dbReference>
<dbReference type="Proteomes" id="UP001501676">
    <property type="component" value="Unassembled WGS sequence"/>
</dbReference>
<dbReference type="RefSeq" id="WP_345729327.1">
    <property type="nucleotide sequence ID" value="NZ_BAAAYN010000023.1"/>
</dbReference>
<evidence type="ECO:0000259" key="10">
    <source>
        <dbReference type="PROSITE" id="PS50075"/>
    </source>
</evidence>
<dbReference type="Gene3D" id="3.30.559.30">
    <property type="entry name" value="Nonribosomal peptide synthetase, condensation domain"/>
    <property type="match status" value="1"/>
</dbReference>
<keyword evidence="3" id="KW-0596">Phosphopantetheine</keyword>
<dbReference type="CDD" id="cd17646">
    <property type="entry name" value="A_NRPS_AB3403-like"/>
    <property type="match status" value="1"/>
</dbReference>
<dbReference type="InterPro" id="IPR029058">
    <property type="entry name" value="AB_hydrolase_fold"/>
</dbReference>
<dbReference type="Pfam" id="PF00975">
    <property type="entry name" value="Thioesterase"/>
    <property type="match status" value="1"/>
</dbReference>
<evidence type="ECO:0000256" key="4">
    <source>
        <dbReference type="ARBA" id="ARBA00022553"/>
    </source>
</evidence>
<evidence type="ECO:0000256" key="8">
    <source>
        <dbReference type="SAM" id="MobiDB-lite"/>
    </source>
</evidence>
<comment type="subcellular location">
    <subcellularLocation>
        <location evidence="2">Cell membrane</location>
        <topology evidence="2">Multi-pass membrane protein</topology>
    </subcellularLocation>
</comment>
<dbReference type="PROSITE" id="PS50850">
    <property type="entry name" value="MFS"/>
    <property type="match status" value="1"/>
</dbReference>
<feature type="region of interest" description="Disordered" evidence="8">
    <location>
        <begin position="1361"/>
        <end position="1383"/>
    </location>
</feature>
<dbReference type="InterPro" id="IPR045851">
    <property type="entry name" value="AMP-bd_C_sf"/>
</dbReference>
<dbReference type="Gene3D" id="2.30.38.10">
    <property type="entry name" value="Luciferase, Domain 3"/>
    <property type="match status" value="1"/>
</dbReference>
<dbReference type="PANTHER" id="PTHR45527:SF1">
    <property type="entry name" value="FATTY ACID SYNTHASE"/>
    <property type="match status" value="1"/>
</dbReference>
<dbReference type="InterPro" id="IPR023213">
    <property type="entry name" value="CAT-like_dom_sf"/>
</dbReference>
<dbReference type="Gene3D" id="3.30.559.10">
    <property type="entry name" value="Chloramphenicol acetyltransferase-like domain"/>
    <property type="match status" value="1"/>
</dbReference>
<feature type="compositionally biased region" description="Basic and acidic residues" evidence="8">
    <location>
        <begin position="1837"/>
        <end position="1847"/>
    </location>
</feature>